<comment type="caution">
    <text evidence="12">The sequence shown here is derived from an EMBL/GenBank/DDBJ whole genome shotgun (WGS) entry which is preliminary data.</text>
</comment>
<evidence type="ECO:0000256" key="2">
    <source>
        <dbReference type="ARBA" id="ARBA00007783"/>
    </source>
</evidence>
<sequence>MSHPEPTGSSGGESVGTLAEPPRMNFGSSESLAVYAARFGLTQSSARPTLRKYIQDVWQRRHFIWAFASAKNISMYSDSRLGQVWQLLTPLLNVGVYFLIFGLLLNTSRNLPDFLPFLVTGVFMFGFMQRSIQSGSKSVGDNLSLIRALHFPRATLPLAIAVVEFQQLVLSLGVLMIIVFAFGEPLDVHMLLFPVVVALQLMFNVGAGMVMARLGAFNRDVTQLLPFITRTWLYLSGVIFSLPSLMTSSHFLKTHSWLAEILKANPGYVFVELSRHTLLGKYRHHVQHHMAGNHSSTQLWIYALIWAVVALVAGFVYFYRAEERYGRG</sequence>
<evidence type="ECO:0000256" key="6">
    <source>
        <dbReference type="ARBA" id="ARBA00022692"/>
    </source>
</evidence>
<dbReference type="GO" id="GO:0140359">
    <property type="term" value="F:ABC-type transporter activity"/>
    <property type="evidence" value="ECO:0007669"/>
    <property type="project" value="InterPro"/>
</dbReference>
<evidence type="ECO:0000256" key="7">
    <source>
        <dbReference type="ARBA" id="ARBA00022989"/>
    </source>
</evidence>
<reference evidence="12 13" key="1">
    <citation type="submission" date="2018-10" db="EMBL/GenBank/DDBJ databases">
        <title>Isolation from soil.</title>
        <authorList>
            <person name="Hu J."/>
        </authorList>
    </citation>
    <scope>NUCLEOTIDE SEQUENCE [LARGE SCALE GENOMIC DNA]</scope>
    <source>
        <strain evidence="12 13">NEAU-Ht49</strain>
    </source>
</reference>
<dbReference type="InterPro" id="IPR047817">
    <property type="entry name" value="ABC2_TM_bact-type"/>
</dbReference>
<feature type="region of interest" description="Disordered" evidence="10">
    <location>
        <begin position="1"/>
        <end position="20"/>
    </location>
</feature>
<evidence type="ECO:0000256" key="4">
    <source>
        <dbReference type="ARBA" id="ARBA00022475"/>
    </source>
</evidence>
<keyword evidence="4 9" id="KW-1003">Cell membrane</keyword>
<dbReference type="RefSeq" id="WP_122198367.1">
    <property type="nucleotide sequence ID" value="NZ_JBHSKC010000041.1"/>
</dbReference>
<feature type="transmembrane region" description="Helical" evidence="9">
    <location>
        <begin position="232"/>
        <end position="252"/>
    </location>
</feature>
<feature type="transmembrane region" description="Helical" evidence="9">
    <location>
        <begin position="188"/>
        <end position="211"/>
    </location>
</feature>
<evidence type="ECO:0000313" key="13">
    <source>
        <dbReference type="Proteomes" id="UP000282674"/>
    </source>
</evidence>
<feature type="transmembrane region" description="Helical" evidence="9">
    <location>
        <begin position="84"/>
        <end position="105"/>
    </location>
</feature>
<dbReference type="PROSITE" id="PS51012">
    <property type="entry name" value="ABC_TM2"/>
    <property type="match status" value="1"/>
</dbReference>
<dbReference type="GO" id="GO:0005886">
    <property type="term" value="C:plasma membrane"/>
    <property type="evidence" value="ECO:0007669"/>
    <property type="project" value="UniProtKB-SubCell"/>
</dbReference>
<keyword evidence="5" id="KW-0997">Cell inner membrane</keyword>
<dbReference type="GO" id="GO:0015920">
    <property type="term" value="P:lipopolysaccharide transport"/>
    <property type="evidence" value="ECO:0007669"/>
    <property type="project" value="TreeGrafter"/>
</dbReference>
<dbReference type="InterPro" id="IPR013525">
    <property type="entry name" value="ABC2_TM"/>
</dbReference>
<keyword evidence="3 9" id="KW-0813">Transport</keyword>
<name>A0A3M2LM03_9ACTN</name>
<evidence type="ECO:0000256" key="1">
    <source>
        <dbReference type="ARBA" id="ARBA00004429"/>
    </source>
</evidence>
<dbReference type="AlphaFoldDB" id="A0A3M2LM03"/>
<evidence type="ECO:0000256" key="5">
    <source>
        <dbReference type="ARBA" id="ARBA00022519"/>
    </source>
</evidence>
<evidence type="ECO:0000313" key="12">
    <source>
        <dbReference type="EMBL" id="RMI38469.1"/>
    </source>
</evidence>
<accession>A0A3M2LM03</accession>
<keyword evidence="8 9" id="KW-0472">Membrane</keyword>
<evidence type="ECO:0000256" key="3">
    <source>
        <dbReference type="ARBA" id="ARBA00022448"/>
    </source>
</evidence>
<dbReference type="Proteomes" id="UP000282674">
    <property type="component" value="Unassembled WGS sequence"/>
</dbReference>
<comment type="similarity">
    <text evidence="2 9">Belongs to the ABC-2 integral membrane protein family.</text>
</comment>
<dbReference type="PANTHER" id="PTHR30413">
    <property type="entry name" value="INNER MEMBRANE TRANSPORT PERMEASE"/>
    <property type="match status" value="1"/>
</dbReference>
<gene>
    <name evidence="12" type="ORF">EBO15_32860</name>
</gene>
<evidence type="ECO:0000256" key="9">
    <source>
        <dbReference type="RuleBase" id="RU361157"/>
    </source>
</evidence>
<keyword evidence="7 9" id="KW-1133">Transmembrane helix</keyword>
<comment type="subcellular location">
    <subcellularLocation>
        <location evidence="1">Cell inner membrane</location>
        <topology evidence="1">Multi-pass membrane protein</topology>
    </subcellularLocation>
    <subcellularLocation>
        <location evidence="9">Cell membrane</location>
        <topology evidence="9">Multi-pass membrane protein</topology>
    </subcellularLocation>
</comment>
<proteinExistence type="inferred from homology"/>
<feature type="domain" description="ABC transmembrane type-2" evidence="11">
    <location>
        <begin position="81"/>
        <end position="321"/>
    </location>
</feature>
<dbReference type="PANTHER" id="PTHR30413:SF8">
    <property type="entry name" value="TRANSPORT PERMEASE PROTEIN"/>
    <property type="match status" value="1"/>
</dbReference>
<evidence type="ECO:0000256" key="8">
    <source>
        <dbReference type="ARBA" id="ARBA00023136"/>
    </source>
</evidence>
<feature type="transmembrane region" description="Helical" evidence="9">
    <location>
        <begin position="299"/>
        <end position="319"/>
    </location>
</feature>
<keyword evidence="6 9" id="KW-0812">Transmembrane</keyword>
<dbReference type="EMBL" id="RFFG01000085">
    <property type="protein sequence ID" value="RMI38469.1"/>
    <property type="molecule type" value="Genomic_DNA"/>
</dbReference>
<organism evidence="12 13">
    <name type="scientific">Actinomadura harenae</name>
    <dbReference type="NCBI Taxonomy" id="2483351"/>
    <lineage>
        <taxon>Bacteria</taxon>
        <taxon>Bacillati</taxon>
        <taxon>Actinomycetota</taxon>
        <taxon>Actinomycetes</taxon>
        <taxon>Streptosporangiales</taxon>
        <taxon>Thermomonosporaceae</taxon>
        <taxon>Actinomadura</taxon>
    </lineage>
</organism>
<protein>
    <recommendedName>
        <fullName evidence="9">Transport permease protein</fullName>
    </recommendedName>
</protein>
<comment type="caution">
    <text evidence="9">Lacks conserved residue(s) required for the propagation of feature annotation.</text>
</comment>
<dbReference type="OrthoDB" id="4186295at2"/>
<keyword evidence="13" id="KW-1185">Reference proteome</keyword>
<feature type="transmembrane region" description="Helical" evidence="9">
    <location>
        <begin position="156"/>
        <end position="182"/>
    </location>
</feature>
<evidence type="ECO:0000256" key="10">
    <source>
        <dbReference type="SAM" id="MobiDB-lite"/>
    </source>
</evidence>
<dbReference type="Pfam" id="PF01061">
    <property type="entry name" value="ABC2_membrane"/>
    <property type="match status" value="1"/>
</dbReference>
<evidence type="ECO:0000259" key="11">
    <source>
        <dbReference type="PROSITE" id="PS51012"/>
    </source>
</evidence>